<name>A0A0U3MCT8_9BURK</name>
<dbReference type="RefSeq" id="WP_147307019.1">
    <property type="nucleotide sequence ID" value="NZ_CP013729.1"/>
</dbReference>
<reference evidence="2 3" key="1">
    <citation type="submission" date="2015-12" db="EMBL/GenBank/DDBJ databases">
        <title>Complete genome of Roseateles depolymerans KCTC 42856.</title>
        <authorList>
            <person name="Kim K.M."/>
        </authorList>
    </citation>
    <scope>NUCLEOTIDE SEQUENCE [LARGE SCALE GENOMIC DNA]</scope>
    <source>
        <strain evidence="2 3">KCTC 42856</strain>
    </source>
</reference>
<sequence>MSRHHCLPRLTTVRLLGPALLGLSLLLPMGPAQASEVVKLARLLITGKRQPSKPPVAPQTGTADRGGATDAPGPQSKYSEPDTPVQQAHAGTERRGTSDTTATFSMTD</sequence>
<dbReference type="KEGG" id="rdp:RD2015_1686"/>
<evidence type="ECO:0000313" key="3">
    <source>
        <dbReference type="Proteomes" id="UP000060699"/>
    </source>
</evidence>
<accession>A0A0U3MCT8</accession>
<feature type="region of interest" description="Disordered" evidence="1">
    <location>
        <begin position="46"/>
        <end position="108"/>
    </location>
</feature>
<proteinExistence type="predicted"/>
<dbReference type="AlphaFoldDB" id="A0A0U3MCT8"/>
<dbReference type="OrthoDB" id="8911086at2"/>
<dbReference type="Proteomes" id="UP000060699">
    <property type="component" value="Chromosome"/>
</dbReference>
<evidence type="ECO:0000256" key="1">
    <source>
        <dbReference type="SAM" id="MobiDB-lite"/>
    </source>
</evidence>
<feature type="compositionally biased region" description="Polar residues" evidence="1">
    <location>
        <begin position="98"/>
        <end position="108"/>
    </location>
</feature>
<gene>
    <name evidence="2" type="ORF">RD2015_1686</name>
</gene>
<keyword evidence="3" id="KW-1185">Reference proteome</keyword>
<evidence type="ECO:0000313" key="2">
    <source>
        <dbReference type="EMBL" id="ALV06169.1"/>
    </source>
</evidence>
<dbReference type="EMBL" id="CP013729">
    <property type="protein sequence ID" value="ALV06169.1"/>
    <property type="molecule type" value="Genomic_DNA"/>
</dbReference>
<organism evidence="2 3">
    <name type="scientific">Roseateles depolymerans</name>
    <dbReference type="NCBI Taxonomy" id="76731"/>
    <lineage>
        <taxon>Bacteria</taxon>
        <taxon>Pseudomonadati</taxon>
        <taxon>Pseudomonadota</taxon>
        <taxon>Betaproteobacteria</taxon>
        <taxon>Burkholderiales</taxon>
        <taxon>Sphaerotilaceae</taxon>
        <taxon>Roseateles</taxon>
    </lineage>
</organism>
<protein>
    <submittedName>
        <fullName evidence="2">Uncharacterized protein</fullName>
    </submittedName>
</protein>